<keyword evidence="1" id="KW-1133">Transmembrane helix</keyword>
<dbReference type="EMBL" id="LT669839">
    <property type="protein sequence ID" value="SHD78098.1"/>
    <property type="molecule type" value="Genomic_DNA"/>
</dbReference>
<protein>
    <recommendedName>
        <fullName evidence="2">DUF4829 domain-containing protein</fullName>
    </recommendedName>
</protein>
<keyword evidence="1" id="KW-0472">Membrane</keyword>
<evidence type="ECO:0000313" key="4">
    <source>
        <dbReference type="Proteomes" id="UP000245423"/>
    </source>
</evidence>
<evidence type="ECO:0000313" key="3">
    <source>
        <dbReference type="EMBL" id="SHD78098.1"/>
    </source>
</evidence>
<evidence type="ECO:0000259" key="2">
    <source>
        <dbReference type="Pfam" id="PF16111"/>
    </source>
</evidence>
<feature type="domain" description="DUF4829" evidence="2">
    <location>
        <begin position="111"/>
        <end position="187"/>
    </location>
</feature>
<evidence type="ECO:0000256" key="1">
    <source>
        <dbReference type="SAM" id="Phobius"/>
    </source>
</evidence>
<dbReference type="InterPro" id="IPR032256">
    <property type="entry name" value="DUF4829"/>
</dbReference>
<organism evidence="3 4">
    <name type="scientific">[Clostridium] ultunense Esp</name>
    <dbReference type="NCBI Taxonomy" id="1288971"/>
    <lineage>
        <taxon>Bacteria</taxon>
        <taxon>Bacillati</taxon>
        <taxon>Bacillota</taxon>
        <taxon>Tissierellia</taxon>
        <taxon>Tissierellales</taxon>
        <taxon>Tepidimicrobiaceae</taxon>
        <taxon>Schnuerera</taxon>
    </lineage>
</organism>
<gene>
    <name evidence="3" type="ORF">CUESP1_2765</name>
</gene>
<feature type="transmembrane region" description="Helical" evidence="1">
    <location>
        <begin position="47"/>
        <end position="66"/>
    </location>
</feature>
<dbReference type="AlphaFoldDB" id="M1Z722"/>
<dbReference type="HOGENOM" id="CLU_123778_0_0_9"/>
<sequence>MRCRGDLWSPVYDYCKLLFNGIIRISRIMFIKLINKYNESLIRKGDFMKKIIVSLFAILLVFSLVACNQKSTNEELTIDIGDSDKFNREEINNAIKIVKDNFAFPASTLTKIWYDEEESDRNIKFYLENGKGEGTGVKPEDIIVLLSNFDVDDSEDNPVFSPGSYENYQWLLIRDNKDSEWMIDDQGY</sequence>
<accession>M1Z722</accession>
<dbReference type="Proteomes" id="UP000245423">
    <property type="component" value="Chromosome 1"/>
</dbReference>
<proteinExistence type="predicted"/>
<name>M1Z722_9FIRM</name>
<keyword evidence="1" id="KW-0812">Transmembrane</keyword>
<reference evidence="3 4" key="1">
    <citation type="submission" date="2016-11" db="EMBL/GenBank/DDBJ databases">
        <authorList>
            <person name="Manzoor S."/>
        </authorList>
    </citation>
    <scope>NUCLEOTIDE SEQUENCE [LARGE SCALE GENOMIC DNA]</scope>
    <source>
        <strain evidence="3">Clostridium ultunense strain Esp</strain>
    </source>
</reference>
<keyword evidence="4" id="KW-1185">Reference proteome</keyword>
<dbReference type="Pfam" id="PF16111">
    <property type="entry name" value="DUF4829"/>
    <property type="match status" value="1"/>
</dbReference>